<evidence type="ECO:0000256" key="4">
    <source>
        <dbReference type="ARBA" id="ARBA00008819"/>
    </source>
</evidence>
<dbReference type="Proteomes" id="UP000018745">
    <property type="component" value="Chromosome"/>
</dbReference>
<dbReference type="PANTHER" id="PTHR31637:SF0">
    <property type="entry name" value="2,3-BISPHOSPHOGLYCERATE-INDEPENDENT PHOSPHOGLYCERATE MUTASE"/>
    <property type="match status" value="1"/>
</dbReference>
<name>A0ABN4BQ90_9MOLU</name>
<dbReference type="InterPro" id="IPR005995">
    <property type="entry name" value="Pgm_bpd_ind"/>
</dbReference>
<proteinExistence type="inferred from homology"/>
<keyword evidence="6" id="KW-0479">Metal-binding</keyword>
<dbReference type="SUPFAM" id="SSF64158">
    <property type="entry name" value="2,3-Bisphosphoglycerate-independent phosphoglycerate mutase, substrate-binding domain"/>
    <property type="match status" value="1"/>
</dbReference>
<evidence type="ECO:0000256" key="7">
    <source>
        <dbReference type="ARBA" id="ARBA00023152"/>
    </source>
</evidence>
<dbReference type="PANTHER" id="PTHR31637">
    <property type="entry name" value="2,3-BISPHOSPHOGLYCERATE-INDEPENDENT PHOSPHOGLYCERATE MUTASE"/>
    <property type="match status" value="1"/>
</dbReference>
<evidence type="ECO:0000313" key="11">
    <source>
        <dbReference type="EMBL" id="AHC40038.1"/>
    </source>
</evidence>
<keyword evidence="9" id="KW-0413">Isomerase</keyword>
<evidence type="ECO:0000259" key="10">
    <source>
        <dbReference type="Pfam" id="PF06415"/>
    </source>
</evidence>
<gene>
    <name evidence="11" type="ORF">OVS_03395</name>
</gene>
<organism evidence="11 12">
    <name type="scientific">Mycoplasma ovis str. Michigan</name>
    <dbReference type="NCBI Taxonomy" id="1415773"/>
    <lineage>
        <taxon>Bacteria</taxon>
        <taxon>Bacillati</taxon>
        <taxon>Mycoplasmatota</taxon>
        <taxon>Mollicutes</taxon>
        <taxon>Mycoplasmataceae</taxon>
        <taxon>Mycoplasma</taxon>
    </lineage>
</organism>
<evidence type="ECO:0000256" key="6">
    <source>
        <dbReference type="ARBA" id="ARBA00022723"/>
    </source>
</evidence>
<dbReference type="Gene3D" id="3.40.1450.10">
    <property type="entry name" value="BPG-independent phosphoglycerate mutase, domain B"/>
    <property type="match status" value="1"/>
</dbReference>
<evidence type="ECO:0000256" key="3">
    <source>
        <dbReference type="ARBA" id="ARBA00004798"/>
    </source>
</evidence>
<sequence length="228" mass="26066">MTKSIETGNFAKRDDVLDVFEQLKFNGNTNLHIFLLASRGGIDSYLDHLYVFLDIVKKHKIKPFVHLFSDGQDVPQKQFLVDLPEIEEKIKEAGGMLASISGRFYAMDEDENWDRIDKVWKAFLNFKGTPTFKNAKEYVKSQYENTYDKWIVPAVSQEYADGPGLKEKDILVNLNFLKYGTRQLSHVLVGSADLYSHSPTIIPENLGLFAMVDDIKILLLGSFFESNE</sequence>
<evidence type="ECO:0000256" key="9">
    <source>
        <dbReference type="ARBA" id="ARBA00023235"/>
    </source>
</evidence>
<evidence type="ECO:0000313" key="12">
    <source>
        <dbReference type="Proteomes" id="UP000018745"/>
    </source>
</evidence>
<keyword evidence="12" id="KW-1185">Reference proteome</keyword>
<dbReference type="InterPro" id="IPR036646">
    <property type="entry name" value="PGAM_B_sf"/>
</dbReference>
<evidence type="ECO:0000256" key="5">
    <source>
        <dbReference type="ARBA" id="ARBA00012026"/>
    </source>
</evidence>
<accession>A0ABN4BQ90</accession>
<comment type="cofactor">
    <cofactor evidence="2">
        <name>Mn(2+)</name>
        <dbReference type="ChEBI" id="CHEBI:29035"/>
    </cofactor>
</comment>
<evidence type="ECO:0000256" key="2">
    <source>
        <dbReference type="ARBA" id="ARBA00001936"/>
    </source>
</evidence>
<comment type="pathway">
    <text evidence="3">Carbohydrate degradation; glycolysis; pyruvate from D-glyceraldehyde 3-phosphate: step 3/5.</text>
</comment>
<reference evidence="11 12" key="1">
    <citation type="journal article" date="2014" name="Genome Announc.">
        <title>Complete Genome Sequence of Mycoplasma ovis Strain Michigan, a Hemoplasma of Sheep with Two Distinct 16S rRNA Genes.</title>
        <authorList>
            <person name="Deshuillers P.L."/>
            <person name="Santos A.P."/>
            <person name="do Nascimento N.C."/>
            <person name="Hampel J.A."/>
            <person name="Bergin I.L."/>
            <person name="Dyson M.C."/>
            <person name="Messick J.B."/>
        </authorList>
    </citation>
    <scope>NUCLEOTIDE SEQUENCE [LARGE SCALE GENOMIC DNA]</scope>
    <source>
        <strain evidence="11 12">Michigan</strain>
    </source>
</reference>
<dbReference type="InterPro" id="IPR011258">
    <property type="entry name" value="BPG-indep_PGM_N"/>
</dbReference>
<dbReference type="Pfam" id="PF06415">
    <property type="entry name" value="iPGM_N"/>
    <property type="match status" value="1"/>
</dbReference>
<evidence type="ECO:0000256" key="8">
    <source>
        <dbReference type="ARBA" id="ARBA00023211"/>
    </source>
</evidence>
<evidence type="ECO:0000256" key="1">
    <source>
        <dbReference type="ARBA" id="ARBA00000370"/>
    </source>
</evidence>
<keyword evidence="8" id="KW-0464">Manganese</keyword>
<keyword evidence="7" id="KW-0324">Glycolysis</keyword>
<feature type="domain" description="BPG-independent PGAM N-terminal" evidence="10">
    <location>
        <begin position="2"/>
        <end position="190"/>
    </location>
</feature>
<comment type="catalytic activity">
    <reaction evidence="1">
        <text>(2R)-2-phosphoglycerate = (2R)-3-phosphoglycerate</text>
        <dbReference type="Rhea" id="RHEA:15901"/>
        <dbReference type="ChEBI" id="CHEBI:58272"/>
        <dbReference type="ChEBI" id="CHEBI:58289"/>
        <dbReference type="EC" id="5.4.2.12"/>
    </reaction>
</comment>
<comment type="similarity">
    <text evidence="4">Belongs to the BPG-independent phosphoglycerate mutase family.</text>
</comment>
<dbReference type="EMBL" id="CP006935">
    <property type="protein sequence ID" value="AHC40038.1"/>
    <property type="molecule type" value="Genomic_DNA"/>
</dbReference>
<protein>
    <recommendedName>
        <fullName evidence="5">phosphoglycerate mutase (2,3-diphosphoglycerate-independent)</fullName>
        <ecNumber evidence="5">5.4.2.12</ecNumber>
    </recommendedName>
</protein>
<dbReference type="EC" id="5.4.2.12" evidence="5"/>